<dbReference type="EMBL" id="QGMY01000002">
    <property type="protein sequence ID" value="PWR74517.1"/>
    <property type="molecule type" value="Genomic_DNA"/>
</dbReference>
<dbReference type="GO" id="GO:0110001">
    <property type="term" value="C:toxin-antitoxin complex"/>
    <property type="evidence" value="ECO:0007669"/>
    <property type="project" value="InterPro"/>
</dbReference>
<dbReference type="RefSeq" id="WP_109967798.1">
    <property type="nucleotide sequence ID" value="NZ_CP176093.1"/>
</dbReference>
<dbReference type="GO" id="GO:0000166">
    <property type="term" value="F:nucleotide binding"/>
    <property type="evidence" value="ECO:0007669"/>
    <property type="project" value="UniProtKB-KW"/>
</dbReference>
<evidence type="ECO:0000313" key="6">
    <source>
        <dbReference type="EMBL" id="PWR74517.1"/>
    </source>
</evidence>
<name>A0A2V2NDT3_9EURY</name>
<reference evidence="6 7" key="1">
    <citation type="submission" date="2018-05" db="EMBL/GenBank/DDBJ databases">
        <title>Draft genome of Methanospirillum lacunae Ki8-1.</title>
        <authorList>
            <person name="Dueholm M.S."/>
            <person name="Nielsen P.H."/>
            <person name="Bakmann L.F."/>
            <person name="Otzen D.E."/>
        </authorList>
    </citation>
    <scope>NUCLEOTIDE SEQUENCE [LARGE SCALE GENOMIC DNA]</scope>
    <source>
        <strain evidence="6 7">Ki8-1</strain>
    </source>
</reference>
<evidence type="ECO:0000313" key="7">
    <source>
        <dbReference type="Proteomes" id="UP000245657"/>
    </source>
</evidence>
<dbReference type="GO" id="GO:0004540">
    <property type="term" value="F:RNA nuclease activity"/>
    <property type="evidence" value="ECO:0007669"/>
    <property type="project" value="InterPro"/>
</dbReference>
<keyword evidence="3" id="KW-0540">Nuclease</keyword>
<sequence>MVKEKHQEIAWREIAVLRDRVIHGDFSIDYSIVWNVITNDIPEIKPKIFSLVKELGKQNQDSEP</sequence>
<dbReference type="GeneID" id="97549565"/>
<keyword evidence="2" id="KW-1277">Toxin-antitoxin system</keyword>
<evidence type="ECO:0000256" key="1">
    <source>
        <dbReference type="ARBA" id="ARBA00022553"/>
    </source>
</evidence>
<keyword evidence="4" id="KW-0547">Nucleotide-binding</keyword>
<comment type="caution">
    <text evidence="6">The sequence shown here is derived from an EMBL/GenBank/DDBJ whole genome shotgun (WGS) entry which is preliminary data.</text>
</comment>
<dbReference type="AlphaFoldDB" id="A0A2V2NDT3"/>
<protein>
    <recommendedName>
        <fullName evidence="8">DUF86 domain-containing protein</fullName>
    </recommendedName>
</protein>
<proteinExistence type="predicted"/>
<evidence type="ECO:0000256" key="4">
    <source>
        <dbReference type="ARBA" id="ARBA00022741"/>
    </source>
</evidence>
<evidence type="ECO:0000256" key="5">
    <source>
        <dbReference type="ARBA" id="ARBA00022801"/>
    </source>
</evidence>
<dbReference type="OrthoDB" id="318716at2157"/>
<evidence type="ECO:0008006" key="8">
    <source>
        <dbReference type="Google" id="ProtNLM"/>
    </source>
</evidence>
<dbReference type="Proteomes" id="UP000245657">
    <property type="component" value="Unassembled WGS sequence"/>
</dbReference>
<dbReference type="InterPro" id="IPR008201">
    <property type="entry name" value="HepT-like"/>
</dbReference>
<dbReference type="GO" id="GO:0016787">
    <property type="term" value="F:hydrolase activity"/>
    <property type="evidence" value="ECO:0007669"/>
    <property type="project" value="UniProtKB-KW"/>
</dbReference>
<dbReference type="PANTHER" id="PTHR34139">
    <property type="entry name" value="UPF0331 PROTEIN MJ0127"/>
    <property type="match status" value="1"/>
</dbReference>
<gene>
    <name evidence="6" type="ORF">DK846_03305</name>
</gene>
<accession>A0A2V2NDT3</accession>
<dbReference type="InterPro" id="IPR051813">
    <property type="entry name" value="HepT_RNase_toxin"/>
</dbReference>
<evidence type="ECO:0000256" key="2">
    <source>
        <dbReference type="ARBA" id="ARBA00022649"/>
    </source>
</evidence>
<dbReference type="Pfam" id="PF01934">
    <property type="entry name" value="HepT-like"/>
    <property type="match status" value="1"/>
</dbReference>
<keyword evidence="5" id="KW-0378">Hydrolase</keyword>
<dbReference type="PANTHER" id="PTHR34139:SF1">
    <property type="entry name" value="RNASE MJ1380-RELATED"/>
    <property type="match status" value="1"/>
</dbReference>
<organism evidence="6 7">
    <name type="scientific">Methanospirillum lacunae</name>
    <dbReference type="NCBI Taxonomy" id="668570"/>
    <lineage>
        <taxon>Archaea</taxon>
        <taxon>Methanobacteriati</taxon>
        <taxon>Methanobacteriota</taxon>
        <taxon>Stenosarchaea group</taxon>
        <taxon>Methanomicrobia</taxon>
        <taxon>Methanomicrobiales</taxon>
        <taxon>Methanospirillaceae</taxon>
        <taxon>Methanospirillum</taxon>
    </lineage>
</organism>
<evidence type="ECO:0000256" key="3">
    <source>
        <dbReference type="ARBA" id="ARBA00022722"/>
    </source>
</evidence>
<keyword evidence="7" id="KW-1185">Reference proteome</keyword>
<keyword evidence="1" id="KW-0597">Phosphoprotein</keyword>